<feature type="domain" description="Histidine kinase/HSP90-like ATPase" evidence="2">
    <location>
        <begin position="25"/>
        <end position="147"/>
    </location>
</feature>
<dbReference type="EC" id="2.7.11.1" evidence="3"/>
<dbReference type="RefSeq" id="WP_341456598.1">
    <property type="nucleotide sequence ID" value="NZ_CP020559.1"/>
</dbReference>
<reference evidence="3 4" key="1">
    <citation type="submission" date="2017-03" db="EMBL/GenBank/DDBJ databases">
        <title>Complete sequence of Clostridium formicaceticum DSM 92.</title>
        <authorList>
            <person name="Poehlein A."/>
            <person name="Karl M."/>
            <person name="Bengelsdorf F.R."/>
            <person name="Duerre P."/>
            <person name="Daniel R."/>
        </authorList>
    </citation>
    <scope>NUCLEOTIDE SEQUENCE [LARGE SCALE GENOMIC DNA]</scope>
    <source>
        <strain evidence="3 4">DSM 92</strain>
    </source>
</reference>
<evidence type="ECO:0000313" key="3">
    <source>
        <dbReference type="EMBL" id="ARE85702.1"/>
    </source>
</evidence>
<dbReference type="AlphaFoldDB" id="A0AAC9RH64"/>
<dbReference type="InterPro" id="IPR003594">
    <property type="entry name" value="HATPase_dom"/>
</dbReference>
<dbReference type="InterPro" id="IPR036890">
    <property type="entry name" value="HATPase_C_sf"/>
</dbReference>
<dbReference type="SUPFAM" id="SSF55874">
    <property type="entry name" value="ATPase domain of HSP90 chaperone/DNA topoisomerase II/histidine kinase"/>
    <property type="match status" value="1"/>
</dbReference>
<name>A0AAC9RH64_9CLOT</name>
<dbReference type="PANTHER" id="PTHR35526:SF3">
    <property type="entry name" value="ANTI-SIGMA-F FACTOR RSBW"/>
    <property type="match status" value="1"/>
</dbReference>
<dbReference type="Pfam" id="PF13581">
    <property type="entry name" value="HATPase_c_2"/>
    <property type="match status" value="1"/>
</dbReference>
<accession>A0AAC9RH64</accession>
<sequence>MYTMLNAKEQMNMNKKNSDIIKLSVPNKPEYVSIIRLTISGIANRMGFDIEEIEDIKVAISEACTNAITHGICQEEENFNVDFYTDEEKLVISVYDNGKGCLSHNIKTPNIEELKEGGLGIFIIKSLMDDVEISSNCGKGTIIKMTK</sequence>
<gene>
    <name evidence="3" type="primary">rsbW</name>
    <name evidence="3" type="ORF">CLFO_00090</name>
</gene>
<dbReference type="PANTHER" id="PTHR35526">
    <property type="entry name" value="ANTI-SIGMA-F FACTOR RSBW-RELATED"/>
    <property type="match status" value="1"/>
</dbReference>
<evidence type="ECO:0000256" key="1">
    <source>
        <dbReference type="ARBA" id="ARBA00022527"/>
    </source>
</evidence>
<proteinExistence type="predicted"/>
<keyword evidence="3" id="KW-0808">Transferase</keyword>
<keyword evidence="1" id="KW-0723">Serine/threonine-protein kinase</keyword>
<dbReference type="GO" id="GO:0004674">
    <property type="term" value="F:protein serine/threonine kinase activity"/>
    <property type="evidence" value="ECO:0007669"/>
    <property type="project" value="UniProtKB-KW"/>
</dbReference>
<organism evidence="3 4">
    <name type="scientific">Clostridium formicaceticum</name>
    <dbReference type="NCBI Taxonomy" id="1497"/>
    <lineage>
        <taxon>Bacteria</taxon>
        <taxon>Bacillati</taxon>
        <taxon>Bacillota</taxon>
        <taxon>Clostridia</taxon>
        <taxon>Eubacteriales</taxon>
        <taxon>Clostridiaceae</taxon>
        <taxon>Clostridium</taxon>
    </lineage>
</organism>
<evidence type="ECO:0000259" key="2">
    <source>
        <dbReference type="Pfam" id="PF13581"/>
    </source>
</evidence>
<keyword evidence="3" id="KW-0418">Kinase</keyword>
<dbReference type="Proteomes" id="UP000192478">
    <property type="component" value="Chromosome"/>
</dbReference>
<dbReference type="Gene3D" id="3.30.565.10">
    <property type="entry name" value="Histidine kinase-like ATPase, C-terminal domain"/>
    <property type="match status" value="1"/>
</dbReference>
<protein>
    <submittedName>
        <fullName evidence="3">Serine-protein kinase RsbW</fullName>
        <ecNumber evidence="3">2.7.11.1</ecNumber>
    </submittedName>
</protein>
<dbReference type="CDD" id="cd16936">
    <property type="entry name" value="HATPase_RsbW-like"/>
    <property type="match status" value="1"/>
</dbReference>
<evidence type="ECO:0000313" key="4">
    <source>
        <dbReference type="Proteomes" id="UP000192478"/>
    </source>
</evidence>
<dbReference type="EMBL" id="CP020559">
    <property type="protein sequence ID" value="ARE85702.1"/>
    <property type="molecule type" value="Genomic_DNA"/>
</dbReference>
<dbReference type="InterPro" id="IPR050267">
    <property type="entry name" value="Anti-sigma-factor_SerPK"/>
</dbReference>